<dbReference type="InterPro" id="IPR000182">
    <property type="entry name" value="GNAT_dom"/>
</dbReference>
<organism evidence="2 3">
    <name type="scientific">Dactylosporangium cerinum</name>
    <dbReference type="NCBI Taxonomy" id="1434730"/>
    <lineage>
        <taxon>Bacteria</taxon>
        <taxon>Bacillati</taxon>
        <taxon>Actinomycetota</taxon>
        <taxon>Actinomycetes</taxon>
        <taxon>Micromonosporales</taxon>
        <taxon>Micromonosporaceae</taxon>
        <taxon>Dactylosporangium</taxon>
    </lineage>
</organism>
<gene>
    <name evidence="2" type="ORF">ACFPIJ_08925</name>
</gene>
<dbReference type="InterPro" id="IPR016181">
    <property type="entry name" value="Acyl_CoA_acyltransferase"/>
</dbReference>
<dbReference type="Proteomes" id="UP001595912">
    <property type="component" value="Unassembled WGS sequence"/>
</dbReference>
<evidence type="ECO:0000259" key="1">
    <source>
        <dbReference type="PROSITE" id="PS51186"/>
    </source>
</evidence>
<protein>
    <submittedName>
        <fullName evidence="2">GNAT family N-acetyltransferase</fullName>
    </submittedName>
</protein>
<feature type="domain" description="N-acetyltransferase" evidence="1">
    <location>
        <begin position="1"/>
        <end position="169"/>
    </location>
</feature>
<dbReference type="CDD" id="cd04301">
    <property type="entry name" value="NAT_SF"/>
    <property type="match status" value="1"/>
</dbReference>
<name>A0ABV9VPB4_9ACTN</name>
<reference evidence="3" key="1">
    <citation type="journal article" date="2019" name="Int. J. Syst. Evol. Microbiol.">
        <title>The Global Catalogue of Microorganisms (GCM) 10K type strain sequencing project: providing services to taxonomists for standard genome sequencing and annotation.</title>
        <authorList>
            <consortium name="The Broad Institute Genomics Platform"/>
            <consortium name="The Broad Institute Genome Sequencing Center for Infectious Disease"/>
            <person name="Wu L."/>
            <person name="Ma J."/>
        </authorList>
    </citation>
    <scope>NUCLEOTIDE SEQUENCE [LARGE SCALE GENOMIC DNA]</scope>
    <source>
        <strain evidence="3">CGMCC 4.7152</strain>
    </source>
</reference>
<dbReference type="EMBL" id="JBHSIU010000011">
    <property type="protein sequence ID" value="MFC4997949.1"/>
    <property type="molecule type" value="Genomic_DNA"/>
</dbReference>
<evidence type="ECO:0000313" key="3">
    <source>
        <dbReference type="Proteomes" id="UP001595912"/>
    </source>
</evidence>
<evidence type="ECO:0000313" key="2">
    <source>
        <dbReference type="EMBL" id="MFC4997949.1"/>
    </source>
</evidence>
<dbReference type="SUPFAM" id="SSF55729">
    <property type="entry name" value="Acyl-CoA N-acyltransferases (Nat)"/>
    <property type="match status" value="1"/>
</dbReference>
<dbReference type="PANTHER" id="PTHR39173">
    <property type="entry name" value="ACETYLTRANSFERASE"/>
    <property type="match status" value="1"/>
</dbReference>
<keyword evidence="3" id="KW-1185">Reference proteome</keyword>
<sequence length="169" mass="18576">MPTLIEPDVHLHRAWLEAHAEWGPGQHEDGFGIATTDDVDTPAGFATWVARLARQAAPSPGRHGCTYRWIVENGQVLDGIALRRGDDDYVRWAGNIGYGIRPSARRRGLAAWALARTLDEARALGLDRVLVVCAVDNAASAKTIERCGGAFEGIQEARVGPLRRYWFDC</sequence>
<comment type="caution">
    <text evidence="2">The sequence shown here is derived from an EMBL/GenBank/DDBJ whole genome shotgun (WGS) entry which is preliminary data.</text>
</comment>
<accession>A0ABV9VPB4</accession>
<dbReference type="PANTHER" id="PTHR39173:SF1">
    <property type="entry name" value="ACETYLTRANSFERASE"/>
    <property type="match status" value="1"/>
</dbReference>
<dbReference type="RefSeq" id="WP_380114205.1">
    <property type="nucleotide sequence ID" value="NZ_JBHSIU010000011.1"/>
</dbReference>
<dbReference type="PROSITE" id="PS51186">
    <property type="entry name" value="GNAT"/>
    <property type="match status" value="1"/>
</dbReference>
<dbReference type="Pfam" id="PF13302">
    <property type="entry name" value="Acetyltransf_3"/>
    <property type="match status" value="1"/>
</dbReference>
<proteinExistence type="predicted"/>
<dbReference type="Gene3D" id="3.40.630.30">
    <property type="match status" value="1"/>
</dbReference>